<dbReference type="EMBL" id="JAODUO010000307">
    <property type="protein sequence ID" value="KAK2183538.1"/>
    <property type="molecule type" value="Genomic_DNA"/>
</dbReference>
<keyword evidence="2" id="KW-1185">Reference proteome</keyword>
<dbReference type="Proteomes" id="UP001209878">
    <property type="component" value="Unassembled WGS sequence"/>
</dbReference>
<accession>A0AAD9L7C6</accession>
<evidence type="ECO:0000313" key="1">
    <source>
        <dbReference type="EMBL" id="KAK2183538.1"/>
    </source>
</evidence>
<reference evidence="1" key="1">
    <citation type="journal article" date="2023" name="Mol. Biol. Evol.">
        <title>Third-Generation Sequencing Reveals the Adaptive Role of the Epigenome in Three Deep-Sea Polychaetes.</title>
        <authorList>
            <person name="Perez M."/>
            <person name="Aroh O."/>
            <person name="Sun Y."/>
            <person name="Lan Y."/>
            <person name="Juniper S.K."/>
            <person name="Young C.R."/>
            <person name="Angers B."/>
            <person name="Qian P.Y."/>
        </authorList>
    </citation>
    <scope>NUCLEOTIDE SEQUENCE</scope>
    <source>
        <strain evidence="1">R07B-5</strain>
    </source>
</reference>
<name>A0AAD9L7C6_RIDPI</name>
<protein>
    <submittedName>
        <fullName evidence="1">Uncharacterized protein</fullName>
    </submittedName>
</protein>
<dbReference type="AlphaFoldDB" id="A0AAD9L7C6"/>
<organism evidence="1 2">
    <name type="scientific">Ridgeia piscesae</name>
    <name type="common">Tubeworm</name>
    <dbReference type="NCBI Taxonomy" id="27915"/>
    <lineage>
        <taxon>Eukaryota</taxon>
        <taxon>Metazoa</taxon>
        <taxon>Spiralia</taxon>
        <taxon>Lophotrochozoa</taxon>
        <taxon>Annelida</taxon>
        <taxon>Polychaeta</taxon>
        <taxon>Sedentaria</taxon>
        <taxon>Canalipalpata</taxon>
        <taxon>Sabellida</taxon>
        <taxon>Siboglinidae</taxon>
        <taxon>Ridgeia</taxon>
    </lineage>
</organism>
<comment type="caution">
    <text evidence="1">The sequence shown here is derived from an EMBL/GenBank/DDBJ whole genome shotgun (WGS) entry which is preliminary data.</text>
</comment>
<proteinExistence type="predicted"/>
<sequence length="38" mass="4583">MCHSLIKPCLFQAKWDILMRAKWDQPVVHVMHVIIEKH</sequence>
<gene>
    <name evidence="1" type="ORF">NP493_307g01032</name>
</gene>
<evidence type="ECO:0000313" key="2">
    <source>
        <dbReference type="Proteomes" id="UP001209878"/>
    </source>
</evidence>